<dbReference type="EnsemblPlants" id="Solyc11g073100.2.1">
    <property type="protein sequence ID" value="Solyc11g073100.2.1"/>
    <property type="gene ID" value="Solyc11g073100.2"/>
</dbReference>
<dbReference type="Proteomes" id="UP000004994">
    <property type="component" value="Chromosome 11"/>
</dbReference>
<evidence type="ECO:0000313" key="3">
    <source>
        <dbReference type="Proteomes" id="UP000004994"/>
    </source>
</evidence>
<organism evidence="2">
    <name type="scientific">Solanum lycopersicum</name>
    <name type="common">Tomato</name>
    <name type="synonym">Lycopersicon esculentum</name>
    <dbReference type="NCBI Taxonomy" id="4081"/>
    <lineage>
        <taxon>Eukaryota</taxon>
        <taxon>Viridiplantae</taxon>
        <taxon>Streptophyta</taxon>
        <taxon>Embryophyta</taxon>
        <taxon>Tracheophyta</taxon>
        <taxon>Spermatophyta</taxon>
        <taxon>Magnoliopsida</taxon>
        <taxon>eudicotyledons</taxon>
        <taxon>Gunneridae</taxon>
        <taxon>Pentapetalae</taxon>
        <taxon>asterids</taxon>
        <taxon>lamiids</taxon>
        <taxon>Solanales</taxon>
        <taxon>Solanaceae</taxon>
        <taxon>Solanoideae</taxon>
        <taxon>Solaneae</taxon>
        <taxon>Solanum</taxon>
        <taxon>Solanum subgen. Lycopersicon</taxon>
    </lineage>
</organism>
<reference evidence="2" key="2">
    <citation type="submission" date="2019-01" db="UniProtKB">
        <authorList>
            <consortium name="EnsemblPlants"/>
        </authorList>
    </citation>
    <scope>IDENTIFICATION</scope>
    <source>
        <strain evidence="2">cv. Heinz 1706</strain>
    </source>
</reference>
<dbReference type="Gramene" id="Solyc11g073100.2.1">
    <property type="protein sequence ID" value="Solyc11g073100.2.1"/>
    <property type="gene ID" value="Solyc11g073100.2"/>
</dbReference>
<dbReference type="InParanoid" id="A0A3Q7JQS7"/>
<evidence type="ECO:0000313" key="2">
    <source>
        <dbReference type="EnsemblPlants" id="Solyc11g073100.2.1"/>
    </source>
</evidence>
<dbReference type="AlphaFoldDB" id="A0A3Q7JQS7"/>
<reference evidence="2" key="1">
    <citation type="journal article" date="2012" name="Nature">
        <title>The tomato genome sequence provides insights into fleshy fruit evolution.</title>
        <authorList>
            <consortium name="Tomato Genome Consortium"/>
        </authorList>
    </citation>
    <scope>NUCLEOTIDE SEQUENCE [LARGE SCALE GENOMIC DNA]</scope>
    <source>
        <strain evidence="2">cv. Heinz 1706</strain>
    </source>
</reference>
<accession>A0A3Q7JQS7</accession>
<protein>
    <submittedName>
        <fullName evidence="2">Uncharacterized protein</fullName>
    </submittedName>
</protein>
<sequence length="54" mass="6126">MGPVRGHKKKRKVEKKVEKDSLASGSSENGSADWWEMLSKRVAVFTQDPFAFIM</sequence>
<evidence type="ECO:0000256" key="1">
    <source>
        <dbReference type="SAM" id="MobiDB-lite"/>
    </source>
</evidence>
<name>A0A3Q7JQS7_SOLLC</name>
<dbReference type="PaxDb" id="4081-Solyc11g073100.1.1"/>
<proteinExistence type="predicted"/>
<feature type="compositionally biased region" description="Basic residues" evidence="1">
    <location>
        <begin position="1"/>
        <end position="14"/>
    </location>
</feature>
<feature type="region of interest" description="Disordered" evidence="1">
    <location>
        <begin position="1"/>
        <end position="30"/>
    </location>
</feature>
<keyword evidence="3" id="KW-1185">Reference proteome</keyword>